<evidence type="ECO:0000313" key="6">
    <source>
        <dbReference type="Proteomes" id="UP000465622"/>
    </source>
</evidence>
<keyword evidence="3" id="KW-1133">Transmembrane helix</keyword>
<dbReference type="AlphaFoldDB" id="A0AAI8U2J3"/>
<evidence type="ECO:0000256" key="1">
    <source>
        <dbReference type="ARBA" id="ARBA00023015"/>
    </source>
</evidence>
<dbReference type="EMBL" id="AP027452">
    <property type="protein sequence ID" value="BDY32826.1"/>
    <property type="molecule type" value="Genomic_DNA"/>
</dbReference>
<evidence type="ECO:0000313" key="4">
    <source>
        <dbReference type="EMBL" id="BBX38191.1"/>
    </source>
</evidence>
<gene>
    <name evidence="5" type="primary">rslA_2</name>
    <name evidence="4" type="synonym">rslA</name>
    <name evidence="5" type="ORF">hbim_06796</name>
    <name evidence="4" type="ORF">MMAGJ_74730</name>
</gene>
<accession>A0AAI8U2J3</accession>
<evidence type="ECO:0000313" key="7">
    <source>
        <dbReference type="Proteomes" id="UP001241092"/>
    </source>
</evidence>
<evidence type="ECO:0000256" key="3">
    <source>
        <dbReference type="SAM" id="Phobius"/>
    </source>
</evidence>
<protein>
    <submittedName>
        <fullName evidence="5">Anti-sigma-L factor RslA</fullName>
    </submittedName>
</protein>
<dbReference type="RefSeq" id="WP_036442953.1">
    <property type="nucleotide sequence ID" value="NZ_AP022567.1"/>
</dbReference>
<reference evidence="5" key="3">
    <citation type="submission" date="2023-03" db="EMBL/GenBank/DDBJ databases">
        <title>Draft genome sequence of a Mycolicibacterium mageritense strain H4_3_1 isolated from a hybrid biological-inorganic system reactor.</title>
        <authorList>
            <person name="Feng X."/>
            <person name="Kazama D."/>
            <person name="Sato K."/>
            <person name="Kobayashi H."/>
        </authorList>
    </citation>
    <scope>NUCLEOTIDE SEQUENCE</scope>
    <source>
        <strain evidence="5">H4_3_1</strain>
    </source>
</reference>
<dbReference type="Gene3D" id="1.10.10.1320">
    <property type="entry name" value="Anti-sigma factor, zinc-finger domain"/>
    <property type="match status" value="1"/>
</dbReference>
<dbReference type="Proteomes" id="UP001241092">
    <property type="component" value="Chromosome"/>
</dbReference>
<name>A0AAI8U2J3_MYCME</name>
<dbReference type="EMBL" id="AP022567">
    <property type="protein sequence ID" value="BBX38191.1"/>
    <property type="molecule type" value="Genomic_DNA"/>
</dbReference>
<keyword evidence="2" id="KW-0804">Transcription</keyword>
<evidence type="ECO:0000313" key="5">
    <source>
        <dbReference type="EMBL" id="BDY32826.1"/>
    </source>
</evidence>
<organism evidence="5 7">
    <name type="scientific">Mycolicibacterium mageritense</name>
    <name type="common">Mycobacterium mageritense</name>
    <dbReference type="NCBI Taxonomy" id="53462"/>
    <lineage>
        <taxon>Bacteria</taxon>
        <taxon>Bacillati</taxon>
        <taxon>Actinomycetota</taxon>
        <taxon>Actinomycetes</taxon>
        <taxon>Mycobacteriales</taxon>
        <taxon>Mycobacteriaceae</taxon>
        <taxon>Mycolicibacterium</taxon>
    </lineage>
</organism>
<dbReference type="InterPro" id="IPR041916">
    <property type="entry name" value="Anti_sigma_zinc_sf"/>
</dbReference>
<keyword evidence="1" id="KW-0805">Transcription regulation</keyword>
<feature type="transmembrane region" description="Helical" evidence="3">
    <location>
        <begin position="98"/>
        <end position="120"/>
    </location>
</feature>
<proteinExistence type="predicted"/>
<keyword evidence="3" id="KW-0472">Membrane</keyword>
<dbReference type="Proteomes" id="UP000465622">
    <property type="component" value="Chromosome"/>
</dbReference>
<evidence type="ECO:0000256" key="2">
    <source>
        <dbReference type="ARBA" id="ARBA00023163"/>
    </source>
</evidence>
<sequence>MTSDDNPADWDAAYLLGALSPEETAQYEEFLAAKPAHAAALTDYADIPAILDILPRDEALALIGFDAETPTTDDGSSTVTSLAVAAEKRRARSRRTRVATAVASAAALLVVGGIVGYTAIPRNAPPGVSLQAMAPGERAGVTASLAVSAEDWGTRLDWNCQYTKDWATAVASYDLIVTTRDGKQQAVATWSPAGDHASNLAAATVIPVSEIHTVEIRETGTTTPLAVTAFS</sequence>
<reference evidence="4 6" key="1">
    <citation type="journal article" date="2019" name="Emerg. Microbes Infect.">
        <title>Comprehensive subspecies identification of 175 nontuberculous mycobacteria species based on 7547 genomic profiles.</title>
        <authorList>
            <person name="Matsumoto Y."/>
            <person name="Kinjo T."/>
            <person name="Motooka D."/>
            <person name="Nabeya D."/>
            <person name="Jung N."/>
            <person name="Uechi K."/>
            <person name="Horii T."/>
            <person name="Iida T."/>
            <person name="Fujita J."/>
            <person name="Nakamura S."/>
        </authorList>
    </citation>
    <scope>NUCLEOTIDE SEQUENCE [LARGE SCALE GENOMIC DNA]</scope>
    <source>
        <strain evidence="4 6">JCM 12375</strain>
    </source>
</reference>
<keyword evidence="3" id="KW-0812">Transmembrane</keyword>
<reference evidence="4" key="2">
    <citation type="submission" date="2020-02" db="EMBL/GenBank/DDBJ databases">
        <authorList>
            <person name="Matsumoto Y."/>
            <person name="Motooka D."/>
            <person name="Nakamura S."/>
        </authorList>
    </citation>
    <scope>NUCLEOTIDE SEQUENCE</scope>
    <source>
        <strain evidence="4">JCM 12375</strain>
    </source>
</reference>
<keyword evidence="6" id="KW-1185">Reference proteome</keyword>